<reference evidence="12" key="1">
    <citation type="submission" date="2017-01" db="EMBL/GenBank/DDBJ databases">
        <title>Comparative genomics of anhydrobiosis in the tardigrade Hypsibius dujardini.</title>
        <authorList>
            <person name="Yoshida Y."/>
            <person name="Koutsovoulos G."/>
            <person name="Laetsch D."/>
            <person name="Stevens L."/>
            <person name="Kumar S."/>
            <person name="Horikawa D."/>
            <person name="Ishino K."/>
            <person name="Komine S."/>
            <person name="Tomita M."/>
            <person name="Blaxter M."/>
            <person name="Arakawa K."/>
        </authorList>
    </citation>
    <scope>NUCLEOTIDE SEQUENCE [LARGE SCALE GENOMIC DNA]</scope>
    <source>
        <strain evidence="12">Z151</strain>
    </source>
</reference>
<dbReference type="AlphaFoldDB" id="A0A1W0W9X9"/>
<keyword evidence="4" id="KW-0282">Flagellum</keyword>
<evidence type="ECO:0000256" key="1">
    <source>
        <dbReference type="ARBA" id="ARBA00004611"/>
    </source>
</evidence>
<keyword evidence="3" id="KW-0963">Cytoplasm</keyword>
<gene>
    <name evidence="11" type="ORF">BV898_13666</name>
</gene>
<evidence type="ECO:0000256" key="8">
    <source>
        <dbReference type="ARBA" id="ARBA00023273"/>
    </source>
</evidence>
<evidence type="ECO:0000256" key="9">
    <source>
        <dbReference type="ARBA" id="ARBA00046435"/>
    </source>
</evidence>
<comment type="similarity">
    <text evidence="2">Belongs to the RIB43A family.</text>
</comment>
<evidence type="ECO:0000256" key="6">
    <source>
        <dbReference type="ARBA" id="ARBA00023069"/>
    </source>
</evidence>
<evidence type="ECO:0000256" key="7">
    <source>
        <dbReference type="ARBA" id="ARBA00023212"/>
    </source>
</evidence>
<evidence type="ECO:0000313" key="12">
    <source>
        <dbReference type="Proteomes" id="UP000192578"/>
    </source>
</evidence>
<dbReference type="InterPro" id="IPR008805">
    <property type="entry name" value="RIB43A"/>
</dbReference>
<keyword evidence="5 10" id="KW-0175">Coiled coil</keyword>
<accession>A0A1W0W9X9</accession>
<dbReference type="EMBL" id="MTYJ01000155">
    <property type="protein sequence ID" value="OQV12015.1"/>
    <property type="molecule type" value="Genomic_DNA"/>
</dbReference>
<evidence type="ECO:0000256" key="2">
    <source>
        <dbReference type="ARBA" id="ARBA00006875"/>
    </source>
</evidence>
<dbReference type="PANTHER" id="PTHR14517:SF6">
    <property type="entry name" value="RE41410P"/>
    <property type="match status" value="1"/>
</dbReference>
<dbReference type="OrthoDB" id="429119at2759"/>
<evidence type="ECO:0000256" key="5">
    <source>
        <dbReference type="ARBA" id="ARBA00023054"/>
    </source>
</evidence>
<comment type="caution">
    <text evidence="11">The sequence shown here is derived from an EMBL/GenBank/DDBJ whole genome shotgun (WGS) entry which is preliminary data.</text>
</comment>
<evidence type="ECO:0000313" key="11">
    <source>
        <dbReference type="EMBL" id="OQV12015.1"/>
    </source>
</evidence>
<dbReference type="PANTHER" id="PTHR14517">
    <property type="entry name" value="RIB43A-RELATED"/>
    <property type="match status" value="1"/>
</dbReference>
<evidence type="ECO:0008006" key="13">
    <source>
        <dbReference type="Google" id="ProtNLM"/>
    </source>
</evidence>
<comment type="subcellular location">
    <subcellularLocation>
        <location evidence="1">Cytoplasm</location>
        <location evidence="1">Cytoskeleton</location>
        <location evidence="1">Flagellum axoneme</location>
    </subcellularLocation>
</comment>
<comment type="subunit">
    <text evidence="9">Microtubule inner protein component of sperm flagellar doublet microtubules.</text>
</comment>
<proteinExistence type="inferred from homology"/>
<keyword evidence="12" id="KW-1185">Reference proteome</keyword>
<keyword evidence="8" id="KW-0966">Cell projection</keyword>
<evidence type="ECO:0000256" key="3">
    <source>
        <dbReference type="ARBA" id="ARBA00022490"/>
    </source>
</evidence>
<sequence length="334" mass="40075">MSYFLKIPEDKRYAEKMERKKQVLAERGKKIFDPVLAHQAYDTQELSHQVTERRNQEREERVRDQTFDKAAHRLDAVHQMIAQKEQEAKKSLAHDLLEYRRLFQKKEFESDKIRQPQDLKNDILRQRDDLARQMNEEQMRKDHQRHLDNVAHTEHAAQGAKLENLAITSQELQKALKLANKNYNQALATHQAHDKRRTAALEEKDRQTHMNNTMNSHLLNEVPNNKRDHKGISEDQHKRIYECWDKQKHEIEDARNQERQEECTWSNYFRGVGNDYSGQMKVLQEERVVMRRQMDLLNRKHVVECKEREDINKVIYGRADPTEAFFDQFQKDPR</sequence>
<feature type="coiled-coil region" evidence="10">
    <location>
        <begin position="120"/>
        <end position="189"/>
    </location>
</feature>
<name>A0A1W0W9X9_HYPEX</name>
<dbReference type="Proteomes" id="UP000192578">
    <property type="component" value="Unassembled WGS sequence"/>
</dbReference>
<evidence type="ECO:0000256" key="10">
    <source>
        <dbReference type="SAM" id="Coils"/>
    </source>
</evidence>
<organism evidence="11 12">
    <name type="scientific">Hypsibius exemplaris</name>
    <name type="common">Freshwater tardigrade</name>
    <dbReference type="NCBI Taxonomy" id="2072580"/>
    <lineage>
        <taxon>Eukaryota</taxon>
        <taxon>Metazoa</taxon>
        <taxon>Ecdysozoa</taxon>
        <taxon>Tardigrada</taxon>
        <taxon>Eutardigrada</taxon>
        <taxon>Parachela</taxon>
        <taxon>Hypsibioidea</taxon>
        <taxon>Hypsibiidae</taxon>
        <taxon>Hypsibius</taxon>
    </lineage>
</organism>
<evidence type="ECO:0000256" key="4">
    <source>
        <dbReference type="ARBA" id="ARBA00022846"/>
    </source>
</evidence>
<dbReference type="Pfam" id="PF05914">
    <property type="entry name" value="RIB43A"/>
    <property type="match status" value="1"/>
</dbReference>
<keyword evidence="6" id="KW-0969">Cilium</keyword>
<keyword evidence="7" id="KW-0206">Cytoskeleton</keyword>
<protein>
    <recommendedName>
        <fullName evidence="13">RIB43A-like with coiled-coils protein 2</fullName>
    </recommendedName>
</protein>